<name>A0A9N9EN83_9GLOM</name>
<dbReference type="EMBL" id="CAJVPL010011452">
    <property type="protein sequence ID" value="CAG8684089.1"/>
    <property type="molecule type" value="Genomic_DNA"/>
</dbReference>
<evidence type="ECO:0000313" key="2">
    <source>
        <dbReference type="Proteomes" id="UP000789831"/>
    </source>
</evidence>
<proteinExistence type="predicted"/>
<comment type="caution">
    <text evidence="1">The sequence shown here is derived from an EMBL/GenBank/DDBJ whole genome shotgun (WGS) entry which is preliminary data.</text>
</comment>
<dbReference type="Proteomes" id="UP000789831">
    <property type="component" value="Unassembled WGS sequence"/>
</dbReference>
<evidence type="ECO:0000313" key="1">
    <source>
        <dbReference type="EMBL" id="CAG8684089.1"/>
    </source>
</evidence>
<organism evidence="1 2">
    <name type="scientific">Ambispora gerdemannii</name>
    <dbReference type="NCBI Taxonomy" id="144530"/>
    <lineage>
        <taxon>Eukaryota</taxon>
        <taxon>Fungi</taxon>
        <taxon>Fungi incertae sedis</taxon>
        <taxon>Mucoromycota</taxon>
        <taxon>Glomeromycotina</taxon>
        <taxon>Glomeromycetes</taxon>
        <taxon>Archaeosporales</taxon>
        <taxon>Ambisporaceae</taxon>
        <taxon>Ambispora</taxon>
    </lineage>
</organism>
<protein>
    <submittedName>
        <fullName evidence="1">8986_t:CDS:1</fullName>
    </submittedName>
</protein>
<sequence length="42" mass="4894">SFTLGPAPRAATSFSYRPKWRGLFRLNSIYTDWGYGRPQKRS</sequence>
<gene>
    <name evidence="1" type="ORF">AGERDE_LOCUS12800</name>
</gene>
<reference evidence="1" key="1">
    <citation type="submission" date="2021-06" db="EMBL/GenBank/DDBJ databases">
        <authorList>
            <person name="Kallberg Y."/>
            <person name="Tangrot J."/>
            <person name="Rosling A."/>
        </authorList>
    </citation>
    <scope>NUCLEOTIDE SEQUENCE</scope>
    <source>
        <strain evidence="1">MT106</strain>
    </source>
</reference>
<feature type="non-terminal residue" evidence="1">
    <location>
        <position position="1"/>
    </location>
</feature>
<dbReference type="AlphaFoldDB" id="A0A9N9EN83"/>
<accession>A0A9N9EN83</accession>
<keyword evidence="2" id="KW-1185">Reference proteome</keyword>